<proteinExistence type="predicted"/>
<evidence type="ECO:0000313" key="2">
    <source>
        <dbReference type="EMBL" id="OJJ69815.1"/>
    </source>
</evidence>
<reference evidence="3" key="1">
    <citation type="journal article" date="2017" name="Genome Biol.">
        <title>Comparative genomics reveals high biological diversity and specific adaptations in the industrially and medically important fungal genus Aspergillus.</title>
        <authorList>
            <person name="de Vries R.P."/>
            <person name="Riley R."/>
            <person name="Wiebenga A."/>
            <person name="Aguilar-Osorio G."/>
            <person name="Amillis S."/>
            <person name="Uchima C.A."/>
            <person name="Anderluh G."/>
            <person name="Asadollahi M."/>
            <person name="Askin M."/>
            <person name="Barry K."/>
            <person name="Battaglia E."/>
            <person name="Bayram O."/>
            <person name="Benocci T."/>
            <person name="Braus-Stromeyer S.A."/>
            <person name="Caldana C."/>
            <person name="Canovas D."/>
            <person name="Cerqueira G.C."/>
            <person name="Chen F."/>
            <person name="Chen W."/>
            <person name="Choi C."/>
            <person name="Clum A."/>
            <person name="Dos Santos R.A."/>
            <person name="Damasio A.R."/>
            <person name="Diallinas G."/>
            <person name="Emri T."/>
            <person name="Fekete E."/>
            <person name="Flipphi M."/>
            <person name="Freyberg S."/>
            <person name="Gallo A."/>
            <person name="Gournas C."/>
            <person name="Habgood R."/>
            <person name="Hainaut M."/>
            <person name="Harispe M.L."/>
            <person name="Henrissat B."/>
            <person name="Hilden K.S."/>
            <person name="Hope R."/>
            <person name="Hossain A."/>
            <person name="Karabika E."/>
            <person name="Karaffa L."/>
            <person name="Karanyi Z."/>
            <person name="Krasevec N."/>
            <person name="Kuo A."/>
            <person name="Kusch H."/>
            <person name="LaButti K."/>
            <person name="Lagendijk E.L."/>
            <person name="Lapidus A."/>
            <person name="Levasseur A."/>
            <person name="Lindquist E."/>
            <person name="Lipzen A."/>
            <person name="Logrieco A.F."/>
            <person name="MacCabe A."/>
            <person name="Maekelae M.R."/>
            <person name="Malavazi I."/>
            <person name="Melin P."/>
            <person name="Meyer V."/>
            <person name="Mielnichuk N."/>
            <person name="Miskei M."/>
            <person name="Molnar A.P."/>
            <person name="Mule G."/>
            <person name="Ngan C.Y."/>
            <person name="Orejas M."/>
            <person name="Orosz E."/>
            <person name="Ouedraogo J.P."/>
            <person name="Overkamp K.M."/>
            <person name="Park H.-S."/>
            <person name="Perrone G."/>
            <person name="Piumi F."/>
            <person name="Punt P.J."/>
            <person name="Ram A.F."/>
            <person name="Ramon A."/>
            <person name="Rauscher S."/>
            <person name="Record E."/>
            <person name="Riano-Pachon D.M."/>
            <person name="Robert V."/>
            <person name="Roehrig J."/>
            <person name="Ruller R."/>
            <person name="Salamov A."/>
            <person name="Salih N.S."/>
            <person name="Samson R.A."/>
            <person name="Sandor E."/>
            <person name="Sanguinetti M."/>
            <person name="Schuetze T."/>
            <person name="Sepcic K."/>
            <person name="Shelest E."/>
            <person name="Sherlock G."/>
            <person name="Sophianopoulou V."/>
            <person name="Squina F.M."/>
            <person name="Sun H."/>
            <person name="Susca A."/>
            <person name="Todd R.B."/>
            <person name="Tsang A."/>
            <person name="Unkles S.E."/>
            <person name="van de Wiele N."/>
            <person name="van Rossen-Uffink D."/>
            <person name="Oliveira J.V."/>
            <person name="Vesth T.C."/>
            <person name="Visser J."/>
            <person name="Yu J.-H."/>
            <person name="Zhou M."/>
            <person name="Andersen M.R."/>
            <person name="Archer D.B."/>
            <person name="Baker S.E."/>
            <person name="Benoit I."/>
            <person name="Brakhage A.A."/>
            <person name="Braus G.H."/>
            <person name="Fischer R."/>
            <person name="Frisvad J.C."/>
            <person name="Goldman G.H."/>
            <person name="Houbraken J."/>
            <person name="Oakley B."/>
            <person name="Pocsi I."/>
            <person name="Scazzocchio C."/>
            <person name="Seiboth B."/>
            <person name="vanKuyk P.A."/>
            <person name="Wortman J."/>
            <person name="Dyer P.S."/>
            <person name="Grigoriev I.V."/>
        </authorList>
    </citation>
    <scope>NUCLEOTIDE SEQUENCE [LARGE SCALE GENOMIC DNA]</scope>
    <source>
        <strain evidence="3">CBS 101740 / IMI 381727 / IBT 21946</strain>
    </source>
</reference>
<evidence type="ECO:0000256" key="1">
    <source>
        <dbReference type="SAM" id="MobiDB-lite"/>
    </source>
</evidence>
<gene>
    <name evidence="2" type="ORF">ASPBRDRAFT_45100</name>
</gene>
<dbReference type="Proteomes" id="UP000184499">
    <property type="component" value="Unassembled WGS sequence"/>
</dbReference>
<accession>A0A1L9UDS4</accession>
<dbReference type="RefSeq" id="XP_067477064.1">
    <property type="nucleotide sequence ID" value="XM_067625328.1"/>
</dbReference>
<dbReference type="GeneID" id="93577816"/>
<organism evidence="2 3">
    <name type="scientific">Aspergillus brasiliensis (strain CBS 101740 / IMI 381727 / IBT 21946)</name>
    <dbReference type="NCBI Taxonomy" id="767769"/>
    <lineage>
        <taxon>Eukaryota</taxon>
        <taxon>Fungi</taxon>
        <taxon>Dikarya</taxon>
        <taxon>Ascomycota</taxon>
        <taxon>Pezizomycotina</taxon>
        <taxon>Eurotiomycetes</taxon>
        <taxon>Eurotiomycetidae</taxon>
        <taxon>Eurotiales</taxon>
        <taxon>Aspergillaceae</taxon>
        <taxon>Aspergillus</taxon>
        <taxon>Aspergillus subgen. Circumdati</taxon>
    </lineage>
</organism>
<dbReference type="VEuPathDB" id="FungiDB:ASPBRDRAFT_45100"/>
<dbReference type="EMBL" id="KV878687">
    <property type="protein sequence ID" value="OJJ69815.1"/>
    <property type="molecule type" value="Genomic_DNA"/>
</dbReference>
<sequence length="58" mass="6544">MRVSEVLIWVELRHLRPGKSMIPQSDCARNGVTIAPRRLYMPKSSAGSELRSPSGRKH</sequence>
<dbReference type="AlphaFoldDB" id="A0A1L9UDS4"/>
<protein>
    <submittedName>
        <fullName evidence="2">Uncharacterized protein</fullName>
    </submittedName>
</protein>
<name>A0A1L9UDS4_ASPBC</name>
<evidence type="ECO:0000313" key="3">
    <source>
        <dbReference type="Proteomes" id="UP000184499"/>
    </source>
</evidence>
<feature type="region of interest" description="Disordered" evidence="1">
    <location>
        <begin position="35"/>
        <end position="58"/>
    </location>
</feature>
<keyword evidence="3" id="KW-1185">Reference proteome</keyword>